<keyword evidence="1" id="KW-1133">Transmembrane helix</keyword>
<feature type="transmembrane region" description="Helical" evidence="1">
    <location>
        <begin position="274"/>
        <end position="293"/>
    </location>
</feature>
<feature type="transmembrane region" description="Helical" evidence="1">
    <location>
        <begin position="215"/>
        <end position="235"/>
    </location>
</feature>
<proteinExistence type="predicted"/>
<evidence type="ECO:0000256" key="2">
    <source>
        <dbReference type="SAM" id="SignalP"/>
    </source>
</evidence>
<reference evidence="3 4" key="1">
    <citation type="submission" date="2016-07" db="EMBL/GenBank/DDBJ databases">
        <title>Complete genome sequence of the Lentzea guizhouensis DHS C013.</title>
        <authorList>
            <person name="Cao C."/>
        </authorList>
    </citation>
    <scope>NUCLEOTIDE SEQUENCE [LARGE SCALE GENOMIC DNA]</scope>
    <source>
        <strain evidence="3 4">DHS C013</strain>
    </source>
</reference>
<evidence type="ECO:0000313" key="3">
    <source>
        <dbReference type="EMBL" id="ANZ40388.1"/>
    </source>
</evidence>
<feature type="chain" id="PRO_5008538451" evidence="2">
    <location>
        <begin position="24"/>
        <end position="364"/>
    </location>
</feature>
<name>A0A1B2HRR8_9PSEU</name>
<dbReference type="EMBL" id="CP016793">
    <property type="protein sequence ID" value="ANZ40388.1"/>
    <property type="molecule type" value="Genomic_DNA"/>
</dbReference>
<feature type="transmembrane region" description="Helical" evidence="1">
    <location>
        <begin position="247"/>
        <end position="268"/>
    </location>
</feature>
<feature type="signal peptide" evidence="2">
    <location>
        <begin position="1"/>
        <end position="23"/>
    </location>
</feature>
<sequence length="364" mass="37549">MPDGLAHRVRLVVSLPFAVLAVAATSAPHVSLPAVESVRAGDGGQVVIGVDERFFSSPTGVGDWTPLAQAPSERRPQLEACVPGAITQCYRVHGGGELSYDEEPPRGGRLLGVDETTDGGQTWRTVWEVPAARWEFVERRHLIPSGVDRSSKIASVDVLVRAAPGGHEVFVANGAEGMAVRGTDGAWRSVPVVVAGLDIRPTPLTGFGQVIGDHLVQAGLVVVLALLVGMAVAVGRARARPKVLLPFAVLPASALVVGGWVGFFFATADETGPGLVYALCLTGVAVGLTLVQATVPRPRAAVVAAAAVLAGLAHLGPVLGWTVGRPAGLDFATDLGLALALGCSFVVFAAGWWAGSTPRTADRT</sequence>
<feature type="transmembrane region" description="Helical" evidence="1">
    <location>
        <begin position="335"/>
        <end position="355"/>
    </location>
</feature>
<evidence type="ECO:0000313" key="4">
    <source>
        <dbReference type="Proteomes" id="UP000093053"/>
    </source>
</evidence>
<organism evidence="3 4">
    <name type="scientific">Lentzea guizhouensis</name>
    <dbReference type="NCBI Taxonomy" id="1586287"/>
    <lineage>
        <taxon>Bacteria</taxon>
        <taxon>Bacillati</taxon>
        <taxon>Actinomycetota</taxon>
        <taxon>Actinomycetes</taxon>
        <taxon>Pseudonocardiales</taxon>
        <taxon>Pseudonocardiaceae</taxon>
        <taxon>Lentzea</taxon>
    </lineage>
</organism>
<keyword evidence="2" id="KW-0732">Signal</keyword>
<evidence type="ECO:0000256" key="1">
    <source>
        <dbReference type="SAM" id="Phobius"/>
    </source>
</evidence>
<accession>A0A1B2HRR8</accession>
<keyword evidence="1" id="KW-0472">Membrane</keyword>
<keyword evidence="4" id="KW-1185">Reference proteome</keyword>
<keyword evidence="1" id="KW-0812">Transmembrane</keyword>
<gene>
    <name evidence="3" type="ORF">BBK82_34560</name>
</gene>
<dbReference type="AlphaFoldDB" id="A0A1B2HRR8"/>
<dbReference type="KEGG" id="led:BBK82_34560"/>
<dbReference type="Proteomes" id="UP000093053">
    <property type="component" value="Chromosome"/>
</dbReference>
<protein>
    <submittedName>
        <fullName evidence="3">Uncharacterized protein</fullName>
    </submittedName>
</protein>
<feature type="transmembrane region" description="Helical" evidence="1">
    <location>
        <begin position="300"/>
        <end position="323"/>
    </location>
</feature>